<name>A0A371FHN3_MUCPR</name>
<feature type="non-terminal residue" evidence="1">
    <location>
        <position position="1"/>
    </location>
</feature>
<keyword evidence="2" id="KW-1185">Reference proteome</keyword>
<evidence type="ECO:0000313" key="1">
    <source>
        <dbReference type="EMBL" id="RDX77802.1"/>
    </source>
</evidence>
<accession>A0A371FHN3</accession>
<sequence>MEFGESLVQFNIYDAMKHPMKDYSLFSIDIIDELVEEYMQLGISSAEFSNFVEIPSVMDCFNFVENVFDFVNISFEVCLPGRPLTLPSYNSLQPPLRARGEVFERLEEA</sequence>
<comment type="caution">
    <text evidence="1">The sequence shown here is derived from an EMBL/GenBank/DDBJ whole genome shotgun (WGS) entry which is preliminary data.</text>
</comment>
<dbReference type="Proteomes" id="UP000257109">
    <property type="component" value="Unassembled WGS sequence"/>
</dbReference>
<dbReference type="EMBL" id="QJKJ01009063">
    <property type="protein sequence ID" value="RDX77802.1"/>
    <property type="molecule type" value="Genomic_DNA"/>
</dbReference>
<reference evidence="1" key="1">
    <citation type="submission" date="2018-05" db="EMBL/GenBank/DDBJ databases">
        <title>Draft genome of Mucuna pruriens seed.</title>
        <authorList>
            <person name="Nnadi N.E."/>
            <person name="Vos R."/>
            <person name="Hasami M.H."/>
            <person name="Devisetty U.K."/>
            <person name="Aguiy J.C."/>
        </authorList>
    </citation>
    <scope>NUCLEOTIDE SEQUENCE [LARGE SCALE GENOMIC DNA]</scope>
    <source>
        <strain evidence="1">JCA_2017</strain>
    </source>
</reference>
<dbReference type="OrthoDB" id="1723412at2759"/>
<organism evidence="1 2">
    <name type="scientific">Mucuna pruriens</name>
    <name type="common">Velvet bean</name>
    <name type="synonym">Dolichos pruriens</name>
    <dbReference type="NCBI Taxonomy" id="157652"/>
    <lineage>
        <taxon>Eukaryota</taxon>
        <taxon>Viridiplantae</taxon>
        <taxon>Streptophyta</taxon>
        <taxon>Embryophyta</taxon>
        <taxon>Tracheophyta</taxon>
        <taxon>Spermatophyta</taxon>
        <taxon>Magnoliopsida</taxon>
        <taxon>eudicotyledons</taxon>
        <taxon>Gunneridae</taxon>
        <taxon>Pentapetalae</taxon>
        <taxon>rosids</taxon>
        <taxon>fabids</taxon>
        <taxon>Fabales</taxon>
        <taxon>Fabaceae</taxon>
        <taxon>Papilionoideae</taxon>
        <taxon>50 kb inversion clade</taxon>
        <taxon>NPAAA clade</taxon>
        <taxon>indigoferoid/millettioid clade</taxon>
        <taxon>Phaseoleae</taxon>
        <taxon>Mucuna</taxon>
    </lineage>
</organism>
<proteinExistence type="predicted"/>
<protein>
    <submittedName>
        <fullName evidence="1">Uncharacterized protein</fullName>
    </submittedName>
</protein>
<evidence type="ECO:0000313" key="2">
    <source>
        <dbReference type="Proteomes" id="UP000257109"/>
    </source>
</evidence>
<dbReference type="AlphaFoldDB" id="A0A371FHN3"/>
<gene>
    <name evidence="1" type="ORF">CR513_42009</name>
</gene>